<dbReference type="RefSeq" id="WP_042506312.1">
    <property type="nucleotide sequence ID" value="NZ_BBNQ01000019.1"/>
</dbReference>
<dbReference type="PROSITE" id="PS51257">
    <property type="entry name" value="PROKAR_LIPOPROTEIN"/>
    <property type="match status" value="1"/>
</dbReference>
<proteinExistence type="predicted"/>
<protein>
    <recommendedName>
        <fullName evidence="3">Lipoprotein</fullName>
    </recommendedName>
</protein>
<name>A0A090VIG6_9FLAO</name>
<dbReference type="EMBL" id="BBNQ01000019">
    <property type="protein sequence ID" value="GAL64496.1"/>
    <property type="molecule type" value="Genomic_DNA"/>
</dbReference>
<comment type="caution">
    <text evidence="1">The sequence shown here is derived from an EMBL/GenBank/DDBJ whole genome shotgun (WGS) entry which is preliminary data.</text>
</comment>
<gene>
    <name evidence="1" type="ORF">JCM19300_4591</name>
</gene>
<dbReference type="Proteomes" id="UP000029644">
    <property type="component" value="Unassembled WGS sequence"/>
</dbReference>
<accession>A0A090VIG6</accession>
<organism evidence="1 2">
    <name type="scientific">Algibacter lectus</name>
    <dbReference type="NCBI Taxonomy" id="221126"/>
    <lineage>
        <taxon>Bacteria</taxon>
        <taxon>Pseudomonadati</taxon>
        <taxon>Bacteroidota</taxon>
        <taxon>Flavobacteriia</taxon>
        <taxon>Flavobacteriales</taxon>
        <taxon>Flavobacteriaceae</taxon>
        <taxon>Algibacter</taxon>
    </lineage>
</organism>
<evidence type="ECO:0008006" key="3">
    <source>
        <dbReference type="Google" id="ProtNLM"/>
    </source>
</evidence>
<evidence type="ECO:0000313" key="2">
    <source>
        <dbReference type="Proteomes" id="UP000029644"/>
    </source>
</evidence>
<evidence type="ECO:0000313" key="1">
    <source>
        <dbReference type="EMBL" id="GAL64496.1"/>
    </source>
</evidence>
<dbReference type="AlphaFoldDB" id="A0A090VIG6"/>
<sequence length="204" mass="23030">MKKYAILLTITLLQLSFVGCKDDSGICLLGITSLKLTNAAYLEPLNTPQATVESFEYRAILEFPEPDTKPNPNGKLNACVLSFDKLHTPVSDFSITSNVKLFNTAPGEPIDVKNFNIYQCNLLLSENYTERDDMMNTRYSIKNWINLLNTGSEDKRHLKPFSKSYIEFADKNERIEVEGMTLKFTITLDDGTLFTAETRPVNLG</sequence>
<reference evidence="1 2" key="1">
    <citation type="journal article" date="2014" name="Genome Announc.">
        <title>Draft Genome Sequences of Marine Flavobacterium Algibacter lectus Strains SS8 and NR4.</title>
        <authorList>
            <person name="Takatani N."/>
            <person name="Nakanishi M."/>
            <person name="Meirelles P."/>
            <person name="Mino S."/>
            <person name="Suda W."/>
            <person name="Oshima K."/>
            <person name="Hattori M."/>
            <person name="Ohkuma M."/>
            <person name="Hosokawa M."/>
            <person name="Miyashita K."/>
            <person name="Thompson F.L."/>
            <person name="Niwa A."/>
            <person name="Sawabe T."/>
            <person name="Sawabe T."/>
        </authorList>
    </citation>
    <scope>NUCLEOTIDE SEQUENCE [LARGE SCALE GENOMIC DNA]</scope>
    <source>
        <strain evidence="1 2">JCM 19300</strain>
    </source>
</reference>